<evidence type="ECO:0000256" key="1">
    <source>
        <dbReference type="SAM" id="MobiDB-lite"/>
    </source>
</evidence>
<reference evidence="3" key="1">
    <citation type="submission" date="2021-01" db="EMBL/GenBank/DDBJ databases">
        <title>Whole genome shotgun sequence of Actinocatenispora rupis NBRC 107355.</title>
        <authorList>
            <person name="Komaki H."/>
            <person name="Tamura T."/>
        </authorList>
    </citation>
    <scope>NUCLEOTIDE SEQUENCE</scope>
    <source>
        <strain evidence="3">NBRC 107355</strain>
    </source>
</reference>
<feature type="transmembrane region" description="Helical" evidence="2">
    <location>
        <begin position="135"/>
        <end position="153"/>
    </location>
</feature>
<dbReference type="Proteomes" id="UP000612808">
    <property type="component" value="Unassembled WGS sequence"/>
</dbReference>
<proteinExistence type="predicted"/>
<evidence type="ECO:0000313" key="3">
    <source>
        <dbReference type="EMBL" id="GID11382.1"/>
    </source>
</evidence>
<organism evidence="3 4">
    <name type="scientific">Actinocatenispora rupis</name>
    <dbReference type="NCBI Taxonomy" id="519421"/>
    <lineage>
        <taxon>Bacteria</taxon>
        <taxon>Bacillati</taxon>
        <taxon>Actinomycetota</taxon>
        <taxon>Actinomycetes</taxon>
        <taxon>Micromonosporales</taxon>
        <taxon>Micromonosporaceae</taxon>
        <taxon>Actinocatenispora</taxon>
    </lineage>
</organism>
<feature type="transmembrane region" description="Helical" evidence="2">
    <location>
        <begin position="112"/>
        <end position="129"/>
    </location>
</feature>
<evidence type="ECO:0000256" key="2">
    <source>
        <dbReference type="SAM" id="Phobius"/>
    </source>
</evidence>
<gene>
    <name evidence="3" type="ORF">Aru02nite_22710</name>
</gene>
<accession>A0A8J3J753</accession>
<name>A0A8J3J753_9ACTN</name>
<sequence>MAGEPEWQSAEARQAEDDARRQAERFEQAAREPEQQQEWLRQNNMVYGGLIAAGLVLVQPFLTVSHLDLSARICVLAFSVAIPLLAGLILLNRQESFRHRATDSPVVRVAKAVAQLLAFAGVVAGFWHITWLAGVGMFAGGVVAMMVHSAGHFRLELAARLVRPGARPRSRNDTTE</sequence>
<feature type="transmembrane region" description="Helical" evidence="2">
    <location>
        <begin position="69"/>
        <end position="91"/>
    </location>
</feature>
<dbReference type="RefSeq" id="WP_203657380.1">
    <property type="nucleotide sequence ID" value="NZ_BAAAZM010000006.1"/>
</dbReference>
<keyword evidence="4" id="KW-1185">Reference proteome</keyword>
<keyword evidence="2" id="KW-0812">Transmembrane</keyword>
<evidence type="ECO:0000313" key="4">
    <source>
        <dbReference type="Proteomes" id="UP000612808"/>
    </source>
</evidence>
<comment type="caution">
    <text evidence="3">The sequence shown here is derived from an EMBL/GenBank/DDBJ whole genome shotgun (WGS) entry which is preliminary data.</text>
</comment>
<feature type="compositionally biased region" description="Basic and acidic residues" evidence="1">
    <location>
        <begin position="13"/>
        <end position="34"/>
    </location>
</feature>
<dbReference type="EMBL" id="BOMB01000012">
    <property type="protein sequence ID" value="GID11382.1"/>
    <property type="molecule type" value="Genomic_DNA"/>
</dbReference>
<keyword evidence="2" id="KW-1133">Transmembrane helix</keyword>
<protein>
    <submittedName>
        <fullName evidence="3">Uncharacterized protein</fullName>
    </submittedName>
</protein>
<dbReference type="AlphaFoldDB" id="A0A8J3J753"/>
<keyword evidence="2" id="KW-0472">Membrane</keyword>
<feature type="region of interest" description="Disordered" evidence="1">
    <location>
        <begin position="1"/>
        <end position="35"/>
    </location>
</feature>
<feature type="transmembrane region" description="Helical" evidence="2">
    <location>
        <begin position="45"/>
        <end position="63"/>
    </location>
</feature>